<protein>
    <recommendedName>
        <fullName evidence="2 9">DNA mismatch repair protein MutS</fullName>
    </recommendedName>
</protein>
<organism evidence="12 13">
    <name type="scientific">Xanthomonas graminis pv. arrhenatheri LMG 727</name>
    <dbReference type="NCBI Taxonomy" id="1195923"/>
    <lineage>
        <taxon>Bacteria</taxon>
        <taxon>Pseudomonadati</taxon>
        <taxon>Pseudomonadota</taxon>
        <taxon>Gammaproteobacteria</taxon>
        <taxon>Lysobacterales</taxon>
        <taxon>Lysobacteraceae</taxon>
        <taxon>Xanthomonas</taxon>
        <taxon>Xanthomonas translucens group</taxon>
        <taxon>Xanthomonas graminis</taxon>
    </lineage>
</organism>
<dbReference type="NCBIfam" id="NF003810">
    <property type="entry name" value="PRK05399.1"/>
    <property type="match status" value="1"/>
</dbReference>
<dbReference type="Gene3D" id="3.30.420.110">
    <property type="entry name" value="MutS, connector domain"/>
    <property type="match status" value="1"/>
</dbReference>
<dbReference type="InterPro" id="IPR027417">
    <property type="entry name" value="P-loop_NTPase"/>
</dbReference>
<keyword evidence="3 9" id="KW-0547">Nucleotide-binding</keyword>
<comment type="similarity">
    <text evidence="1 9 10">Belongs to the DNA mismatch repair MutS family.</text>
</comment>
<dbReference type="SUPFAM" id="SSF52540">
    <property type="entry name" value="P-loop containing nucleoside triphosphate hydrolases"/>
    <property type="match status" value="1"/>
</dbReference>
<dbReference type="InterPro" id="IPR045076">
    <property type="entry name" value="MutS"/>
</dbReference>
<dbReference type="InterPro" id="IPR016151">
    <property type="entry name" value="DNA_mismatch_repair_MutS_N"/>
</dbReference>
<evidence type="ECO:0000256" key="3">
    <source>
        <dbReference type="ARBA" id="ARBA00022741"/>
    </source>
</evidence>
<dbReference type="FunFam" id="1.10.1420.10:FF:000018">
    <property type="entry name" value="DNA mismatch repair protein MutS"/>
    <property type="match status" value="1"/>
</dbReference>
<dbReference type="Pfam" id="PF01624">
    <property type="entry name" value="MutS_I"/>
    <property type="match status" value="1"/>
</dbReference>
<dbReference type="Pfam" id="PF05192">
    <property type="entry name" value="MutS_III"/>
    <property type="match status" value="1"/>
</dbReference>
<keyword evidence="7 9" id="KW-0234">DNA repair</keyword>
<dbReference type="RefSeq" id="WP_053833896.1">
    <property type="nucleotide sequence ID" value="NZ_CXOI01000004.1"/>
</dbReference>
<evidence type="ECO:0000256" key="9">
    <source>
        <dbReference type="HAMAP-Rule" id="MF_00096"/>
    </source>
</evidence>
<dbReference type="GO" id="GO:0005524">
    <property type="term" value="F:ATP binding"/>
    <property type="evidence" value="ECO:0007669"/>
    <property type="project" value="UniProtKB-UniRule"/>
</dbReference>
<dbReference type="InterPro" id="IPR007696">
    <property type="entry name" value="DNA_mismatch_repair_MutS_core"/>
</dbReference>
<dbReference type="Gene3D" id="1.10.1420.10">
    <property type="match status" value="2"/>
</dbReference>
<dbReference type="Gene3D" id="6.10.140.430">
    <property type="match status" value="1"/>
</dbReference>
<dbReference type="NCBIfam" id="TIGR01070">
    <property type="entry name" value="mutS1"/>
    <property type="match status" value="1"/>
</dbReference>
<dbReference type="PANTHER" id="PTHR11361:SF34">
    <property type="entry name" value="DNA MISMATCH REPAIR PROTEIN MSH1, MITOCHONDRIAL"/>
    <property type="match status" value="1"/>
</dbReference>
<keyword evidence="4 9" id="KW-0227">DNA damage</keyword>
<dbReference type="AlphaFoldDB" id="A0A0K2ZCN4"/>
<dbReference type="PROSITE" id="PS00486">
    <property type="entry name" value="DNA_MISMATCH_REPAIR_2"/>
    <property type="match status" value="1"/>
</dbReference>
<dbReference type="SMART" id="SM00534">
    <property type="entry name" value="MUTSac"/>
    <property type="match status" value="1"/>
</dbReference>
<dbReference type="Pfam" id="PF05188">
    <property type="entry name" value="MutS_II"/>
    <property type="match status" value="1"/>
</dbReference>
<proteinExistence type="inferred from homology"/>
<evidence type="ECO:0000256" key="2">
    <source>
        <dbReference type="ARBA" id="ARBA00021982"/>
    </source>
</evidence>
<dbReference type="GO" id="GO:0003684">
    <property type="term" value="F:damaged DNA binding"/>
    <property type="evidence" value="ECO:0007669"/>
    <property type="project" value="UniProtKB-UniRule"/>
</dbReference>
<evidence type="ECO:0000259" key="11">
    <source>
        <dbReference type="PROSITE" id="PS00486"/>
    </source>
</evidence>
<dbReference type="InterPro" id="IPR005748">
    <property type="entry name" value="DNA_mismatch_repair_MutS"/>
</dbReference>
<dbReference type="Pfam" id="PF00488">
    <property type="entry name" value="MutS_V"/>
    <property type="match status" value="1"/>
</dbReference>
<dbReference type="GO" id="GO:0006298">
    <property type="term" value="P:mismatch repair"/>
    <property type="evidence" value="ECO:0007669"/>
    <property type="project" value="UniProtKB-UniRule"/>
</dbReference>
<dbReference type="SUPFAM" id="SSF48334">
    <property type="entry name" value="DNA repair protein MutS, domain III"/>
    <property type="match status" value="1"/>
</dbReference>
<dbReference type="SMART" id="SM00533">
    <property type="entry name" value="MUTSd"/>
    <property type="match status" value="1"/>
</dbReference>
<evidence type="ECO:0000256" key="10">
    <source>
        <dbReference type="RuleBase" id="RU003756"/>
    </source>
</evidence>
<dbReference type="EMBL" id="CXOI01000004">
    <property type="protein sequence ID" value="CTP82387.1"/>
    <property type="molecule type" value="Genomic_DNA"/>
</dbReference>
<evidence type="ECO:0000256" key="8">
    <source>
        <dbReference type="ARBA" id="ARBA00024647"/>
    </source>
</evidence>
<dbReference type="Pfam" id="PF05190">
    <property type="entry name" value="MutS_IV"/>
    <property type="match status" value="1"/>
</dbReference>
<evidence type="ECO:0000256" key="4">
    <source>
        <dbReference type="ARBA" id="ARBA00022763"/>
    </source>
</evidence>
<dbReference type="PIRSF" id="PIRSF037677">
    <property type="entry name" value="DNA_mis_repair_Msh6"/>
    <property type="match status" value="1"/>
</dbReference>
<dbReference type="Gene3D" id="3.40.50.300">
    <property type="entry name" value="P-loop containing nucleotide triphosphate hydrolases"/>
    <property type="match status" value="1"/>
</dbReference>
<dbReference type="CDD" id="cd03284">
    <property type="entry name" value="ABC_MutS1"/>
    <property type="match status" value="1"/>
</dbReference>
<reference evidence="13" key="1">
    <citation type="submission" date="2015-07" db="EMBL/GenBank/DDBJ databases">
        <authorList>
            <person name="Wibberg D."/>
        </authorList>
    </citation>
    <scope>NUCLEOTIDE SEQUENCE [LARGE SCALE GENOMIC DNA]</scope>
</reference>
<feature type="binding site" evidence="9">
    <location>
        <begin position="603"/>
        <end position="610"/>
    </location>
    <ligand>
        <name>ATP</name>
        <dbReference type="ChEBI" id="CHEBI:30616"/>
    </ligand>
</feature>
<keyword evidence="13" id="KW-1185">Reference proteome</keyword>
<dbReference type="GO" id="GO:0005829">
    <property type="term" value="C:cytosol"/>
    <property type="evidence" value="ECO:0007669"/>
    <property type="project" value="TreeGrafter"/>
</dbReference>
<name>A0A0K2ZCN4_9XANT</name>
<evidence type="ECO:0000313" key="13">
    <source>
        <dbReference type="Proteomes" id="UP000046187"/>
    </source>
</evidence>
<dbReference type="SUPFAM" id="SSF55271">
    <property type="entry name" value="DNA repair protein MutS, domain I"/>
    <property type="match status" value="1"/>
</dbReference>
<dbReference type="InterPro" id="IPR036187">
    <property type="entry name" value="DNA_mismatch_repair_MutS_sf"/>
</dbReference>
<dbReference type="FunFam" id="3.40.50.300:FF:000283">
    <property type="entry name" value="DNA mismatch repair protein MutS"/>
    <property type="match status" value="1"/>
</dbReference>
<dbReference type="GO" id="GO:0030983">
    <property type="term" value="F:mismatched DNA binding"/>
    <property type="evidence" value="ECO:0007669"/>
    <property type="project" value="InterPro"/>
</dbReference>
<dbReference type="SUPFAM" id="SSF53150">
    <property type="entry name" value="DNA repair protein MutS, domain II"/>
    <property type="match status" value="1"/>
</dbReference>
<dbReference type="InterPro" id="IPR007695">
    <property type="entry name" value="DNA_mismatch_repair_MutS-lik_N"/>
</dbReference>
<gene>
    <name evidence="9 12" type="primary">mutS</name>
    <name evidence="12" type="ORF">XTALMG727_0219</name>
</gene>
<dbReference type="Proteomes" id="UP000046187">
    <property type="component" value="Unassembled WGS sequence"/>
</dbReference>
<feature type="domain" description="DNA mismatch repair proteins mutS family" evidence="11">
    <location>
        <begin position="677"/>
        <end position="693"/>
    </location>
</feature>
<dbReference type="FunFam" id="3.40.1170.10:FF:000001">
    <property type="entry name" value="DNA mismatch repair protein MutS"/>
    <property type="match status" value="1"/>
</dbReference>
<dbReference type="GO" id="GO:0140664">
    <property type="term" value="F:ATP-dependent DNA damage sensor activity"/>
    <property type="evidence" value="ECO:0007669"/>
    <property type="project" value="InterPro"/>
</dbReference>
<dbReference type="InterPro" id="IPR007860">
    <property type="entry name" value="DNA_mmatch_repair_MutS_con_dom"/>
</dbReference>
<sequence length="851" mass="93577">MRQFFAAKSEYPDLLLFFRMGDFYELFYDDARKAARLLDITLTQRGSSGGAPIPMAGVPVHAYEGYLARLVALGESVAICEQIGDPALAKGLVERKVVRVVTPGTVTDEALLDERRDTLLMAIARNKHGYGLAWADLAGGRFLVNEVDSEDALEAELARLEPAELLVPDEDQWPEFLRERRGVRRRAPWLFDADSGRRQLLNFFQLHDLSGFGIDDKPRATAAAGALLGYVEETQKQRLPHLTAIAMETAAEAIAMNAATRRHLELDTRVDGDTRNTLLGVLDSTVTPMGGRLLRRWLHRPLRLREVLVQRHHAVGTLIDRGADADLRDAFRALGDIERILTRVALRSARPRDFSTLRDGLGLLPAVRTILAPLDSPRLAALAAELGQHDEIAHLLASAIAEQPPLKLSDGGVIAADYDAELDELRRLSTHADQFLIDLEARERASSGIATLKVGYNRVHGYYIEISKGQAEKAPVHYTRRQTLTNAERYITEELKNFEDKVLSARERALSREKLLYEALLDTLGDRLEPLKRAAAALSELDVLAGFAERAQALDWAQPELESAPCLRIERGRHPVVEAVREQPFEPNDLDLHPQRRMLVITGPNMGGKSTYMRQNALIVLLAHIGSYVPATRAVIGPIDRILTRIGAGDDLARGQSTFMVEMAETSYILHHASAQSLVLMDEIGRGTSTYDGLALADAVARHLAHHNRCYTLFATHYFELTALADESVEGGASGIANVHLDAVEHGDKLVFMHAVKDGPANRSFGLQVAALAGLPKSTVAQARRRLAELEQRGGESHASQMAPQALDAPQQFGLFAAAPSAAQDALAALDPDELTPKQALEALYRLKSLL</sequence>
<dbReference type="InterPro" id="IPR017261">
    <property type="entry name" value="DNA_mismatch_repair_MutS/MSH"/>
</dbReference>
<comment type="function">
    <text evidence="8 9">This protein is involved in the repair of mismatches in DNA. It is possible that it carries out the mismatch recognition step. This protein has a weak ATPase activity.</text>
</comment>
<dbReference type="PANTHER" id="PTHR11361">
    <property type="entry name" value="DNA MISMATCH REPAIR PROTEIN MUTS FAMILY MEMBER"/>
    <property type="match status" value="1"/>
</dbReference>
<evidence type="ECO:0000256" key="5">
    <source>
        <dbReference type="ARBA" id="ARBA00022840"/>
    </source>
</evidence>
<keyword evidence="6 9" id="KW-0238">DNA-binding</keyword>
<dbReference type="Gene3D" id="3.40.1170.10">
    <property type="entry name" value="DNA repair protein MutS, domain I"/>
    <property type="match status" value="1"/>
</dbReference>
<dbReference type="InterPro" id="IPR007861">
    <property type="entry name" value="DNA_mismatch_repair_MutS_clamp"/>
</dbReference>
<evidence type="ECO:0000313" key="12">
    <source>
        <dbReference type="EMBL" id="CTP82387.1"/>
    </source>
</evidence>
<evidence type="ECO:0000256" key="1">
    <source>
        <dbReference type="ARBA" id="ARBA00006271"/>
    </source>
</evidence>
<evidence type="ECO:0000256" key="6">
    <source>
        <dbReference type="ARBA" id="ARBA00023125"/>
    </source>
</evidence>
<evidence type="ECO:0000256" key="7">
    <source>
        <dbReference type="ARBA" id="ARBA00023204"/>
    </source>
</evidence>
<keyword evidence="5 9" id="KW-0067">ATP-binding</keyword>
<dbReference type="HAMAP" id="MF_00096">
    <property type="entry name" value="MutS"/>
    <property type="match status" value="1"/>
</dbReference>
<dbReference type="InterPro" id="IPR000432">
    <property type="entry name" value="DNA_mismatch_repair_MutS_C"/>
</dbReference>
<accession>A0A0K2ZCN4</accession>
<dbReference type="InterPro" id="IPR036678">
    <property type="entry name" value="MutS_con_dom_sf"/>
</dbReference>